<organism evidence="2 3">
    <name type="scientific">Chitinophaga oryzae</name>
    <dbReference type="NCBI Taxonomy" id="2725414"/>
    <lineage>
        <taxon>Bacteria</taxon>
        <taxon>Pseudomonadati</taxon>
        <taxon>Bacteroidota</taxon>
        <taxon>Chitinophagia</taxon>
        <taxon>Chitinophagales</taxon>
        <taxon>Chitinophagaceae</taxon>
        <taxon>Chitinophaga</taxon>
    </lineage>
</organism>
<evidence type="ECO:0000313" key="3">
    <source>
        <dbReference type="Proteomes" id="UP000502421"/>
    </source>
</evidence>
<dbReference type="EMBL" id="CP051205">
    <property type="protein sequence ID" value="QJB31571.1"/>
    <property type="molecule type" value="Genomic_DNA"/>
</dbReference>
<name>A0AAE6ZF81_9BACT</name>
<feature type="transmembrane region" description="Helical" evidence="1">
    <location>
        <begin position="103"/>
        <end position="121"/>
    </location>
</feature>
<protein>
    <submittedName>
        <fullName evidence="2">Uncharacterized protein</fullName>
    </submittedName>
</protein>
<accession>A0AAE6ZF81</accession>
<keyword evidence="1" id="KW-0472">Membrane</keyword>
<dbReference type="AlphaFoldDB" id="A0AAE6ZF81"/>
<evidence type="ECO:0000256" key="1">
    <source>
        <dbReference type="SAM" id="Phobius"/>
    </source>
</evidence>
<reference evidence="3" key="1">
    <citation type="submission" date="2020-04" db="EMBL/GenBank/DDBJ databases">
        <authorList>
            <person name="Kittiwongwattana C."/>
        </authorList>
    </citation>
    <scope>NUCLEOTIDE SEQUENCE [LARGE SCALE GENOMIC DNA]</scope>
    <source>
        <strain evidence="3">1310</strain>
    </source>
</reference>
<proteinExistence type="predicted"/>
<keyword evidence="1" id="KW-1133">Transmembrane helix</keyword>
<dbReference type="Proteomes" id="UP000502421">
    <property type="component" value="Chromosome"/>
</dbReference>
<feature type="transmembrane region" description="Helical" evidence="1">
    <location>
        <begin position="73"/>
        <end position="91"/>
    </location>
</feature>
<evidence type="ECO:0000313" key="2">
    <source>
        <dbReference type="EMBL" id="QJB31571.1"/>
    </source>
</evidence>
<dbReference type="KEGG" id="coy:HF329_09720"/>
<dbReference type="RefSeq" id="WP_168803830.1">
    <property type="nucleotide sequence ID" value="NZ_CP051205.1"/>
</dbReference>
<sequence>MRPALFWCGITTGLIAAALSVGYAVLYQSALGVDFSRVAPVPAIISANMGVAMLIMLAWWLAERLRGAAPRSFNGWLVVLSLLSVAVPFMVNLPLSIPAPELFPGLTAPMHLLPALVWLALQPWRATKSRADGGG</sequence>
<gene>
    <name evidence="2" type="ORF">HF329_09720</name>
</gene>
<keyword evidence="1" id="KW-0812">Transmembrane</keyword>
<feature type="transmembrane region" description="Helical" evidence="1">
    <location>
        <begin position="40"/>
        <end position="61"/>
    </location>
</feature>